<gene>
    <name evidence="1" type="ORF">H4R21_000547</name>
</gene>
<name>A0ACC1LF77_9FUNG</name>
<dbReference type="Proteomes" id="UP001140087">
    <property type="component" value="Unassembled WGS sequence"/>
</dbReference>
<proteinExistence type="predicted"/>
<accession>A0ACC1LF77</accession>
<feature type="non-terminal residue" evidence="1">
    <location>
        <position position="2534"/>
    </location>
</feature>
<protein>
    <submittedName>
        <fullName evidence="1">Uncharacterized protein</fullName>
    </submittedName>
</protein>
<organism evidence="1 2">
    <name type="scientific">Coemansia helicoidea</name>
    <dbReference type="NCBI Taxonomy" id="1286919"/>
    <lineage>
        <taxon>Eukaryota</taxon>
        <taxon>Fungi</taxon>
        <taxon>Fungi incertae sedis</taxon>
        <taxon>Zoopagomycota</taxon>
        <taxon>Kickxellomycotina</taxon>
        <taxon>Kickxellomycetes</taxon>
        <taxon>Kickxellales</taxon>
        <taxon>Kickxellaceae</taxon>
        <taxon>Coemansia</taxon>
    </lineage>
</organism>
<evidence type="ECO:0000313" key="2">
    <source>
        <dbReference type="Proteomes" id="UP001140087"/>
    </source>
</evidence>
<evidence type="ECO:0000313" key="1">
    <source>
        <dbReference type="EMBL" id="KAJ2807262.1"/>
    </source>
</evidence>
<sequence length="2534" mass="272200">MTGPRGTRRRVGVVPVEELAGDAAADELLAAPAAGALAAQLRLIESSKATERARGVQELAEMLREDAAGRNALAASVSVRVWESVLSWTAGMLIKEAQSFVNKHGAEWPQLSPAAERLASRIQTQYAAHVRHIWVIAMPHLSSKLARFLTKHIVDSLATDPCLAAVFGLDYAKALSAWAAHEPHVYSCKDSRARAIADLCIEALLRLGSVPASQASTDSAPAQSIQPGDAELTAALLGIVSAATPARLAGMGEAVLDFCAEYCRLHTRENPCVAAVLDTANIVLLARADAQAARDPERARILLSSCLQLWTTRSTHLKRAVLYSIRILTRLVGHHLAETGDPDSRALLELALKTLTSGAWDRHKFMALPRDLLGLFPLVHGRAHASPVIVPLQLFAPLHVAVDPRQLGFFDTVAYLVALLTRLQSRPSGDAGPHRKRRRQQQAPPTSLSRLLSEIGAGDSPAKSRGAAQAVWYIANVYPDLLGEERCAELLADMQSAIQSSDMSQRGDLAEWILGTLRTLLSRGSRFTDAGAQEGLDDAWQHAVAGIEAGLSGAAGLAFDILHRASRSAAGTHALCRQAAAALSARAVAHDADSVRLLLFLAQYMQPNSAGATGEALARVSSQALLQVCEDAARHQWPAGMFALVLSRVLGFPASALASSGPGAGTAFGADWCLELRFTHVLHALAVLSDCPATCTRLLSQHHMCAPRVPNALAASADTHPDTVPAMSNISPAQWHLVCMQLLQFVERITSLEMGELMGAAMPYAAHVLWRISEHLQAAESDSGNHVTDDGPPHLAQRVADGFAERFHAFVAESGRSDLIWHTMAFIAPWTSAYTRVAALEAPVGRLLDALFSGSDAQLLCDLATGRPGCRHPAAAFSGGGIDDSTPAPAAGDGAEAQRRQSALEAHMLGAGAGLHHPDHHQSRANVVSVVSGLVGHNDRLLSAMAARLAALVSRVDDAQFLIASELIIKCTLLIAPQPATSVDQTLGTLKGRVLSFLDNGDYIGHMPTLFAVMQAMVALLDASADRRSLRDDEDIPRFVAWLDADAQQGRIDPFIEVEFARSVLGPWSRGERASLAAALSTLDRSPTEMLLHSAQASMSFVSRIVAEGQLARQGLALSYLQPSGALVYTEAPELAADEALVLVTRDFGLALLICSSGSLVPGALCILLRQLDPQSSCPPPVRRLCHRLLASIADLSGFASAAELVSTCAPDIINMDPEMYSTLGRIQHQQHQSRPVLEDDCRWRVCAALEWMLRGDFARAREMLPSADGAAGGDEWMCWLDANLLAVCADDAEFRARLGEGTPEPHYPVARLAAAGESAPGWTERVLLHLFLLYRPEQRVSDELSSTLSAFYSSDRAMPVTAAFVDGFRQDPQLQQLPLALPQWGRRFSARQICAAIDALLVARHASDTSSFLTGPRVAWLALHIEARLRAACDDDQRQRLAGSLCLLARLAPAAALDSPLVQAAFLRALVDNWLCGRESTSVFCCLSAAMLLDCNHSVPMGSLSGDVAVGLASVLVAALPRLPPPVTTRVVRVFACLLQAIAQNQQEQQGAGAPDAAARLFIGSELDGLYGWTQLPQVVVTRDSVLQSDNQLVLSRIAESAARSLGNTRYAPVCAEFLAGAVERILQLAVPPPAVRSDEQESALEDGRTARVDLATNVARTLVRVRHMVTRQLRASGGSSSSSSRNHAQTMLLLRTVLVLTMLDEPDTGDVAPADDKERLAKEGDMRWLVCNTITASHEQAAVMAAIHVAAALGHGAGPDDGSVKRLDSQQRWVFRDVLQMPVAVAAAQEHPGWLSRLEQPALDSALLESMCGQARTADSVLSEFVCALAVRSECRRIHPALPLMWADAHVAGCLLPHILREILPRVAADVRGDIAAFVLDVSHNWHTRAPAMVREVIARVLEVRMLDERYSDIRDFFRMLPLALFEVADLAAKLDMPETAAFLLECDLTCTGAERALSTADISSEARLLLRTVYQRLGNQPAAQLLSSVGTVGDVLQRCRDTADWRTLLLYQEASAGWGQGRGPLRPQDAQPCGDGGCDIGDTLVNLGLLHSVGPATGGRGWASNHGDSSHAARAAAWRLARWDVPALPLACAASTERLDGGFIAPIGHLEESLYSMFKLRAHDQPREATLAARACLASPQAVATLTARTSHPRSLWPFHAVSTLLPLIAGTAGGALGSHGFVRASHTAAFLLAKSGGQLGAEALEPLHLANLTLHEIAVRNAVSGGGSAGSAATPVFDRYRAAARAACIASRRAGSWQTSMSHIFRLRATMQSAGLGDRALEHELKLWEAETLWDAGNRGLAIEILQAHKAELERTVQSREARGVGSEPQRTLAEAEAETILLSRVILTVGEWSDKQRSERPAVLWEEYFNKAARLLENVDSPTAWTGRVLYGLAAFAERQCEELTATRDDEAAIAMRKQKTREFAACQQEIAKTTSAGGLARLRAILRRLEIQVANDQKELAVLRSSIDGFMRLAIWSFVKCLECTDAFDDSVYSLVSLVVTHARSAELQGVLTPGLTDAVPSRKFLPL</sequence>
<keyword evidence="2" id="KW-1185">Reference proteome</keyword>
<dbReference type="EMBL" id="JANBUN010000073">
    <property type="protein sequence ID" value="KAJ2807262.1"/>
    <property type="molecule type" value="Genomic_DNA"/>
</dbReference>
<comment type="caution">
    <text evidence="1">The sequence shown here is derived from an EMBL/GenBank/DDBJ whole genome shotgun (WGS) entry which is preliminary data.</text>
</comment>
<reference evidence="1" key="1">
    <citation type="submission" date="2022-07" db="EMBL/GenBank/DDBJ databases">
        <title>Phylogenomic reconstructions and comparative analyses of Kickxellomycotina fungi.</title>
        <authorList>
            <person name="Reynolds N.K."/>
            <person name="Stajich J.E."/>
            <person name="Barry K."/>
            <person name="Grigoriev I.V."/>
            <person name="Crous P."/>
            <person name="Smith M.E."/>
        </authorList>
    </citation>
    <scope>NUCLEOTIDE SEQUENCE</scope>
    <source>
        <strain evidence="1">BCRC 34780</strain>
    </source>
</reference>